<feature type="region of interest" description="Disordered" evidence="1">
    <location>
        <begin position="1"/>
        <end position="119"/>
    </location>
</feature>
<organism evidence="2 3">
    <name type="scientific">Polarella glacialis</name>
    <name type="common">Dinoflagellate</name>
    <dbReference type="NCBI Taxonomy" id="89957"/>
    <lineage>
        <taxon>Eukaryota</taxon>
        <taxon>Sar</taxon>
        <taxon>Alveolata</taxon>
        <taxon>Dinophyceae</taxon>
        <taxon>Suessiales</taxon>
        <taxon>Suessiaceae</taxon>
        <taxon>Polarella</taxon>
    </lineage>
</organism>
<feature type="compositionally biased region" description="Acidic residues" evidence="1">
    <location>
        <begin position="102"/>
        <end position="118"/>
    </location>
</feature>
<keyword evidence="3" id="KW-1185">Reference proteome</keyword>
<protein>
    <submittedName>
        <fullName evidence="2">Uncharacterized protein</fullName>
    </submittedName>
</protein>
<gene>
    <name evidence="2" type="ORF">PGLA1383_LOCUS38201</name>
</gene>
<dbReference type="OrthoDB" id="1902587at2759"/>
<dbReference type="EMBL" id="CAJNNV010027544">
    <property type="protein sequence ID" value="CAE8620656.1"/>
    <property type="molecule type" value="Genomic_DNA"/>
</dbReference>
<feature type="compositionally biased region" description="Basic and acidic residues" evidence="1">
    <location>
        <begin position="45"/>
        <end position="59"/>
    </location>
</feature>
<dbReference type="AlphaFoldDB" id="A0A813G6H5"/>
<evidence type="ECO:0000313" key="2">
    <source>
        <dbReference type="EMBL" id="CAE8620656.1"/>
    </source>
</evidence>
<name>A0A813G6H5_POLGL</name>
<evidence type="ECO:0000256" key="1">
    <source>
        <dbReference type="SAM" id="MobiDB-lite"/>
    </source>
</evidence>
<proteinExistence type="predicted"/>
<accession>A0A813G6H5</accession>
<comment type="caution">
    <text evidence="2">The sequence shown here is derived from an EMBL/GenBank/DDBJ whole genome shotgun (WGS) entry which is preliminary data.</text>
</comment>
<evidence type="ECO:0000313" key="3">
    <source>
        <dbReference type="Proteomes" id="UP000654075"/>
    </source>
</evidence>
<feature type="compositionally biased region" description="Low complexity" evidence="1">
    <location>
        <begin position="26"/>
        <end position="35"/>
    </location>
</feature>
<sequence>MAKRKGQQKGVVVRTPATNSVAPATAVAKSGGKSAKSGKKKQKRNSSDKAVSEKTEDKQTPAPEIDADVPDSAKREQAAVEPKDVAGLPAKSQKVAPKDSSDEGGDDSDEEESEEVDATEYIRTLQDFLKKNGKTHIGIIGRKLSKPDGLKLGKFFVRHADLFKQSNGQISLKP</sequence>
<reference evidence="2" key="1">
    <citation type="submission" date="2021-02" db="EMBL/GenBank/DDBJ databases">
        <authorList>
            <person name="Dougan E. K."/>
            <person name="Rhodes N."/>
            <person name="Thang M."/>
            <person name="Chan C."/>
        </authorList>
    </citation>
    <scope>NUCLEOTIDE SEQUENCE</scope>
</reference>
<dbReference type="Proteomes" id="UP000654075">
    <property type="component" value="Unassembled WGS sequence"/>
</dbReference>
<feature type="compositionally biased region" description="Basic and acidic residues" evidence="1">
    <location>
        <begin position="71"/>
        <end position="84"/>
    </location>
</feature>